<dbReference type="InterPro" id="IPR006860">
    <property type="entry name" value="FecR"/>
</dbReference>
<dbReference type="Pfam" id="PF04773">
    <property type="entry name" value="FecR"/>
    <property type="match status" value="1"/>
</dbReference>
<dbReference type="EMBL" id="JACNIG010000395">
    <property type="protein sequence ID" value="MBC8434170.1"/>
    <property type="molecule type" value="Genomic_DNA"/>
</dbReference>
<gene>
    <name evidence="4" type="ORF">H8D96_19860</name>
</gene>
<feature type="chain" id="PRO_5035322586" evidence="2">
    <location>
        <begin position="25"/>
        <end position="259"/>
    </location>
</feature>
<dbReference type="Gene3D" id="2.60.120.1440">
    <property type="match status" value="1"/>
</dbReference>
<dbReference type="PANTHER" id="PTHR38731">
    <property type="entry name" value="LIPL45-RELATED LIPOPROTEIN-RELATED"/>
    <property type="match status" value="1"/>
</dbReference>
<evidence type="ECO:0000256" key="1">
    <source>
        <dbReference type="SAM" id="MobiDB-lite"/>
    </source>
</evidence>
<evidence type="ECO:0000313" key="4">
    <source>
        <dbReference type="EMBL" id="MBC8434170.1"/>
    </source>
</evidence>
<evidence type="ECO:0000256" key="2">
    <source>
        <dbReference type="SAM" id="SignalP"/>
    </source>
</evidence>
<comment type="caution">
    <text evidence="4">The sequence shown here is derived from an EMBL/GenBank/DDBJ whole genome shotgun (WGS) entry which is preliminary data.</text>
</comment>
<keyword evidence="2" id="KW-0732">Signal</keyword>
<dbReference type="AlphaFoldDB" id="A0A8J6P339"/>
<evidence type="ECO:0000259" key="3">
    <source>
        <dbReference type="Pfam" id="PF04773"/>
    </source>
</evidence>
<name>A0A8J6P339_9BACT</name>
<dbReference type="PANTHER" id="PTHR38731:SF1">
    <property type="entry name" value="FECR PROTEIN DOMAIN-CONTAINING PROTEIN"/>
    <property type="match status" value="1"/>
</dbReference>
<protein>
    <submittedName>
        <fullName evidence="4">FecR domain-containing protein</fullName>
    </submittedName>
</protein>
<dbReference type="Proteomes" id="UP000605201">
    <property type="component" value="Unassembled WGS sequence"/>
</dbReference>
<reference evidence="4 5" key="1">
    <citation type="submission" date="2020-08" db="EMBL/GenBank/DDBJ databases">
        <title>Bridging the membrane lipid divide: bacteria of the FCB group superphylum have the potential to synthesize archaeal ether lipids.</title>
        <authorList>
            <person name="Villanueva L."/>
            <person name="Von Meijenfeldt F.A.B."/>
            <person name="Westbye A.B."/>
            <person name="Yadav S."/>
            <person name="Hopmans E.C."/>
            <person name="Dutilh B.E."/>
            <person name="Sinninghe Damste J.S."/>
        </authorList>
    </citation>
    <scope>NUCLEOTIDE SEQUENCE [LARGE SCALE GENOMIC DNA]</scope>
    <source>
        <strain evidence="4">NIOZ-UU17</strain>
    </source>
</reference>
<organism evidence="4 5">
    <name type="scientific">Candidatus Desulfatibia vada</name>
    <dbReference type="NCBI Taxonomy" id="2841696"/>
    <lineage>
        <taxon>Bacteria</taxon>
        <taxon>Pseudomonadati</taxon>
        <taxon>Thermodesulfobacteriota</taxon>
        <taxon>Desulfobacteria</taxon>
        <taxon>Desulfobacterales</taxon>
        <taxon>Desulfobacterales incertae sedis</taxon>
        <taxon>Candidatus Desulfatibia</taxon>
    </lineage>
</organism>
<accession>A0A8J6P339</accession>
<proteinExistence type="predicted"/>
<feature type="signal peptide" evidence="2">
    <location>
        <begin position="1"/>
        <end position="24"/>
    </location>
</feature>
<evidence type="ECO:0000313" key="5">
    <source>
        <dbReference type="Proteomes" id="UP000605201"/>
    </source>
</evidence>
<feature type="domain" description="FecR protein" evidence="3">
    <location>
        <begin position="70"/>
        <end position="172"/>
    </location>
</feature>
<feature type="region of interest" description="Disordered" evidence="1">
    <location>
        <begin position="180"/>
        <end position="201"/>
    </location>
</feature>
<sequence>MKLFKINSIVIFLTCLALIPCANADNKAVSIEIGSGTAMVSILEGSVQRTKKGAVEAKPLFEGDFLSEGDRVTTGKKSRMELKMPDGSYVRYGESTTFELVSAGYNVQKKKRSISVSMILGKTWAKVSRLFGRRGRFTISTKTAVAGVRGTVYRLNVNQDDSVMVKVYWGEVVVNNRKQAQEAAEPGKMMEPTPVSGPHPVEGPRPVSMEEWTYIVKSLQQINIKPDGTVTKPFRFDIKKDLNDWVLWNKQRDETLGDI</sequence>